<name>A0A560GYE8_9PROT</name>
<reference evidence="4 5" key="1">
    <citation type="submission" date="2019-06" db="EMBL/GenBank/DDBJ databases">
        <title>Genomic Encyclopedia of Type Strains, Phase IV (KMG-V): Genome sequencing to study the core and pangenomes of soil and plant-associated prokaryotes.</title>
        <authorList>
            <person name="Whitman W."/>
        </authorList>
    </citation>
    <scope>NUCLEOTIDE SEQUENCE [LARGE SCALE GENOMIC DNA]</scope>
    <source>
        <strain evidence="4 5">BR 11622</strain>
    </source>
</reference>
<dbReference type="Gene3D" id="3.55.50.30">
    <property type="match status" value="1"/>
</dbReference>
<dbReference type="Pfam" id="PF16220">
    <property type="entry name" value="DUF4880"/>
    <property type="match status" value="1"/>
</dbReference>
<organism evidence="4 5">
    <name type="scientific">Nitrospirillum amazonense</name>
    <dbReference type="NCBI Taxonomy" id="28077"/>
    <lineage>
        <taxon>Bacteria</taxon>
        <taxon>Pseudomonadati</taxon>
        <taxon>Pseudomonadota</taxon>
        <taxon>Alphaproteobacteria</taxon>
        <taxon>Rhodospirillales</taxon>
        <taxon>Azospirillaceae</taxon>
        <taxon>Nitrospirillum</taxon>
    </lineage>
</organism>
<proteinExistence type="predicted"/>
<dbReference type="GO" id="GO:0016989">
    <property type="term" value="F:sigma factor antagonist activity"/>
    <property type="evidence" value="ECO:0007669"/>
    <property type="project" value="TreeGrafter"/>
</dbReference>
<dbReference type="InterPro" id="IPR032623">
    <property type="entry name" value="FecR_N"/>
</dbReference>
<dbReference type="AlphaFoldDB" id="A0A560GYE8"/>
<dbReference type="PANTHER" id="PTHR30273:SF2">
    <property type="entry name" value="PROTEIN FECR"/>
    <property type="match status" value="1"/>
</dbReference>
<dbReference type="OrthoDB" id="9798846at2"/>
<protein>
    <submittedName>
        <fullName evidence="4">FecR family protein</fullName>
    </submittedName>
</protein>
<dbReference type="InterPro" id="IPR012373">
    <property type="entry name" value="Ferrdict_sens_TM"/>
</dbReference>
<evidence type="ECO:0000313" key="4">
    <source>
        <dbReference type="EMBL" id="TWB39057.1"/>
    </source>
</evidence>
<dbReference type="Proteomes" id="UP000315751">
    <property type="component" value="Unassembled WGS sequence"/>
</dbReference>
<feature type="region of interest" description="Disordered" evidence="1">
    <location>
        <begin position="59"/>
        <end position="78"/>
    </location>
</feature>
<dbReference type="PANTHER" id="PTHR30273">
    <property type="entry name" value="PERIPLASMIC SIGNAL SENSOR AND SIGMA FACTOR ACTIVATOR FECR-RELATED"/>
    <property type="match status" value="1"/>
</dbReference>
<feature type="domain" description="FecR protein" evidence="2">
    <location>
        <begin position="120"/>
        <end position="211"/>
    </location>
</feature>
<evidence type="ECO:0000259" key="2">
    <source>
        <dbReference type="Pfam" id="PF04773"/>
    </source>
</evidence>
<dbReference type="RefSeq" id="WP_145734442.1">
    <property type="nucleotide sequence ID" value="NZ_VITR01000011.1"/>
</dbReference>
<gene>
    <name evidence="4" type="ORF">FBZ90_11152</name>
</gene>
<sequence>MIEHDPIEEQAARWLARQDAGPLNAAAKAGFDAWLATSTRHRVTYLRLEAAWRRADHLRSPGQATTLPLPPTDAPPAPWRRWPARRAARWATMTAAAAAVLLLVLPLVDEWDWPFAAGQKFSTGVGDRYTAHLQDGSQIELNTNTRLRASVDQTAREVRLDKGEAFFEVVHDDKHPFVVISGDLRIVDVGTKFSVRRDGDKLEVVVAEGAVLVEDMAHPNDVPPTLVTQSMAAVAQPKAIRKSSRSEEQIREALGWRHGTLVFTDRPLREVAAEFNRYNRKQLVVPAEGPMGDIRIGGSFEATNVDAFARLLHSGFGLKVIDDGREIRISN</sequence>
<dbReference type="PIRSF" id="PIRSF018266">
    <property type="entry name" value="FecR"/>
    <property type="match status" value="1"/>
</dbReference>
<dbReference type="EMBL" id="VITR01000011">
    <property type="protein sequence ID" value="TWB39057.1"/>
    <property type="molecule type" value="Genomic_DNA"/>
</dbReference>
<dbReference type="InterPro" id="IPR006860">
    <property type="entry name" value="FecR"/>
</dbReference>
<dbReference type="Gene3D" id="2.60.120.1440">
    <property type="match status" value="1"/>
</dbReference>
<evidence type="ECO:0000313" key="5">
    <source>
        <dbReference type="Proteomes" id="UP000315751"/>
    </source>
</evidence>
<comment type="caution">
    <text evidence="4">The sequence shown here is derived from an EMBL/GenBank/DDBJ whole genome shotgun (WGS) entry which is preliminary data.</text>
</comment>
<keyword evidence="5" id="KW-1185">Reference proteome</keyword>
<evidence type="ECO:0000256" key="1">
    <source>
        <dbReference type="SAM" id="MobiDB-lite"/>
    </source>
</evidence>
<evidence type="ECO:0000259" key="3">
    <source>
        <dbReference type="Pfam" id="PF16220"/>
    </source>
</evidence>
<accession>A0A560GYE8</accession>
<feature type="domain" description="FecR N-terminal" evidence="3">
    <location>
        <begin position="9"/>
        <end position="50"/>
    </location>
</feature>
<feature type="compositionally biased region" description="Pro residues" evidence="1">
    <location>
        <begin position="68"/>
        <end position="78"/>
    </location>
</feature>
<dbReference type="Pfam" id="PF04773">
    <property type="entry name" value="FecR"/>
    <property type="match status" value="1"/>
</dbReference>